<comment type="function">
    <text evidence="2">Catalyzes the reduction of dTDP-6-deoxy-L-lyxo-4-hexulose to yield dTDP-L-rhamnose.</text>
</comment>
<dbReference type="InterPro" id="IPR036291">
    <property type="entry name" value="NAD(P)-bd_dom_sf"/>
</dbReference>
<reference evidence="4 5" key="1">
    <citation type="submission" date="2019-03" db="EMBL/GenBank/DDBJ databases">
        <title>Genomic Encyclopedia of Type Strains, Phase IV (KMG-IV): sequencing the most valuable type-strain genomes for metagenomic binning, comparative biology and taxonomic classification.</title>
        <authorList>
            <person name="Goeker M."/>
        </authorList>
    </citation>
    <scope>NUCLEOTIDE SEQUENCE [LARGE SCALE GENOMIC DNA]</scope>
    <source>
        <strain evidence="4 5">LX-B</strain>
    </source>
</reference>
<dbReference type="PANTHER" id="PTHR10491:SF4">
    <property type="entry name" value="METHIONINE ADENOSYLTRANSFERASE 2 SUBUNIT BETA"/>
    <property type="match status" value="1"/>
</dbReference>
<name>A0A4R1R475_HYDET</name>
<dbReference type="Proteomes" id="UP000295008">
    <property type="component" value="Unassembled WGS sequence"/>
</dbReference>
<proteinExistence type="inferred from homology"/>
<evidence type="ECO:0000313" key="4">
    <source>
        <dbReference type="EMBL" id="TCL60286.1"/>
    </source>
</evidence>
<evidence type="ECO:0000256" key="1">
    <source>
        <dbReference type="ARBA" id="ARBA00010944"/>
    </source>
</evidence>
<dbReference type="InterPro" id="IPR029903">
    <property type="entry name" value="RmlD-like-bd"/>
</dbReference>
<evidence type="ECO:0000256" key="2">
    <source>
        <dbReference type="RuleBase" id="RU364082"/>
    </source>
</evidence>
<dbReference type="GO" id="GO:0008831">
    <property type="term" value="F:dTDP-4-dehydrorhamnose reductase activity"/>
    <property type="evidence" value="ECO:0007669"/>
    <property type="project" value="UniProtKB-EC"/>
</dbReference>
<organism evidence="4 5">
    <name type="scientific">Hydrogenispora ethanolica</name>
    <dbReference type="NCBI Taxonomy" id="1082276"/>
    <lineage>
        <taxon>Bacteria</taxon>
        <taxon>Bacillati</taxon>
        <taxon>Bacillota</taxon>
        <taxon>Hydrogenispora</taxon>
    </lineage>
</organism>
<gene>
    <name evidence="4" type="ORF">EDC14_103639</name>
</gene>
<dbReference type="RefSeq" id="WP_132016404.1">
    <property type="nucleotide sequence ID" value="NZ_SLUN01000036.1"/>
</dbReference>
<dbReference type="AlphaFoldDB" id="A0A4R1R475"/>
<protein>
    <recommendedName>
        <fullName evidence="2">dTDP-4-dehydrorhamnose reductase</fullName>
        <ecNumber evidence="2">1.1.1.133</ecNumber>
    </recommendedName>
</protein>
<dbReference type="CDD" id="cd05254">
    <property type="entry name" value="dTDP_HR_like_SDR_e"/>
    <property type="match status" value="1"/>
</dbReference>
<comment type="pathway">
    <text evidence="2">Carbohydrate biosynthesis; dTDP-L-rhamnose biosynthesis.</text>
</comment>
<dbReference type="Pfam" id="PF04321">
    <property type="entry name" value="RmlD_sub_bind"/>
    <property type="match status" value="1"/>
</dbReference>
<dbReference type="Gene3D" id="3.40.50.720">
    <property type="entry name" value="NAD(P)-binding Rossmann-like Domain"/>
    <property type="match status" value="1"/>
</dbReference>
<feature type="domain" description="RmlD-like substrate binding" evidence="3">
    <location>
        <begin position="1"/>
        <end position="278"/>
    </location>
</feature>
<evidence type="ECO:0000259" key="3">
    <source>
        <dbReference type="Pfam" id="PF04321"/>
    </source>
</evidence>
<dbReference type="OrthoDB" id="9803892at2"/>
<comment type="caution">
    <text evidence="4">The sequence shown here is derived from an EMBL/GenBank/DDBJ whole genome shotgun (WGS) entry which is preliminary data.</text>
</comment>
<dbReference type="EC" id="1.1.1.133" evidence="2"/>
<accession>A0A4R1R475</accession>
<dbReference type="SUPFAM" id="SSF51735">
    <property type="entry name" value="NAD(P)-binding Rossmann-fold domains"/>
    <property type="match status" value="1"/>
</dbReference>
<dbReference type="InterPro" id="IPR005913">
    <property type="entry name" value="dTDP_dehydrorham_reduct"/>
</dbReference>
<sequence length="312" mass="34694">MRTLITGANGMLGHRMALEFAARFDTLVTQYGEPTYIPGCRDLFIDITKPIIPSFQVDLVVHTAALTDVDYCQKHWEEAWLVNFDGTKNLLKAFPEARFVYISTDFVFDGVSGNYSENALPHPINVYAKSKYAAEQLLPDNSLIVRTCIFGNNLQSNKESLPEKIVKKLQKNQPVSLFSDLFSTPLYTGCLTKLVLQAVERNLTGIWNLAGAQRVSKYEMGLKLAEVYGLNPNLIIPISVNDFQFEAPRPRDVSLNTTKISATFGHPPPTVAESLKCFKEEQESEYQKSIVGRKIGSSGTIVGGFSGNTIRT</sequence>
<dbReference type="PANTHER" id="PTHR10491">
    <property type="entry name" value="DTDP-4-DEHYDRORHAMNOSE REDUCTASE"/>
    <property type="match status" value="1"/>
</dbReference>
<comment type="similarity">
    <text evidence="1 2">Belongs to the dTDP-4-dehydrorhamnose reductase family.</text>
</comment>
<keyword evidence="5" id="KW-1185">Reference proteome</keyword>
<evidence type="ECO:0000313" key="5">
    <source>
        <dbReference type="Proteomes" id="UP000295008"/>
    </source>
</evidence>
<dbReference type="EMBL" id="SLUN01000036">
    <property type="protein sequence ID" value="TCL60286.1"/>
    <property type="molecule type" value="Genomic_DNA"/>
</dbReference>
<keyword evidence="2" id="KW-0521">NADP</keyword>
<keyword evidence="2" id="KW-0560">Oxidoreductase</keyword>